<feature type="transmembrane region" description="Helical" evidence="14">
    <location>
        <begin position="169"/>
        <end position="188"/>
    </location>
</feature>
<dbReference type="PANTHER" id="PTHR23063:SF2">
    <property type="entry name" value="GLYCEROL-3-PHOSPHATE ACYLTRANSFERASE 4, ISOFORM D-RELATED"/>
    <property type="match status" value="1"/>
</dbReference>
<dbReference type="InParanoid" id="E4XFR1"/>
<dbReference type="GO" id="GO:0004366">
    <property type="term" value="F:glycerol-3-phosphate O-acyltransferase activity"/>
    <property type="evidence" value="ECO:0007669"/>
    <property type="project" value="TreeGrafter"/>
</dbReference>
<dbReference type="AlphaFoldDB" id="E4XFR1"/>
<dbReference type="EMBL" id="FN653046">
    <property type="protein sequence ID" value="CBY24450.1"/>
    <property type="molecule type" value="Genomic_DNA"/>
</dbReference>
<dbReference type="PANTHER" id="PTHR23063">
    <property type="entry name" value="PHOSPHOLIPID ACYLTRANSFERASE"/>
    <property type="match status" value="1"/>
</dbReference>
<evidence type="ECO:0000256" key="14">
    <source>
        <dbReference type="SAM" id="Phobius"/>
    </source>
</evidence>
<evidence type="ECO:0000256" key="6">
    <source>
        <dbReference type="ARBA" id="ARBA00022692"/>
    </source>
</evidence>
<evidence type="ECO:0000256" key="13">
    <source>
        <dbReference type="ARBA" id="ARBA00025707"/>
    </source>
</evidence>
<evidence type="ECO:0000256" key="9">
    <source>
        <dbReference type="ARBA" id="ARBA00023136"/>
    </source>
</evidence>
<comment type="subcellular location">
    <subcellularLocation>
        <location evidence="1">Membrane</location>
    </subcellularLocation>
</comment>
<evidence type="ECO:0000256" key="7">
    <source>
        <dbReference type="ARBA" id="ARBA00022989"/>
    </source>
</evidence>
<dbReference type="CDD" id="cd07991">
    <property type="entry name" value="LPLAT_LPCAT1-like"/>
    <property type="match status" value="1"/>
</dbReference>
<sequence>MTDDQWDTLLFWMEIWIKSVLWYCLIISLLSLVPAILGKELGFRRKYIDALYLIFNWATQHMIDDKTTKLEENSNEAPRTKKRLITKEAMDELTSPETIIDRNRSISQLGRLRRESVLERPDHVQIVEDVVFFLSSGIEAIVEDEVTQCFHSQQIRGWNLLARTNNYSFMNLGLRMSIVWIGGFAWRWMIIFPWRLVVCIVGCLWMMITMSIVSVIGHHSMRLKAAYWANIVTYRIYTRALGAVVNYHAVENLPMNGSVCVANHTTILDVITLSNHRPYALIGQSHGGALGWWQKRLARCTKHIWFERTELRDRQIVTNKLREHCADSDNYPLLIFPEGTCVNNTSVLQFKKGSFEACDRVYPVAIKYNPWFGDAYWNSSQYGMMHYLMRVFTSWAIVADVYYLPVMHRRFSESPINFANRCKSEIAQAGGLVDRIWDGQLKRTRVKQGQKDEIKEDLAKILDDRLVYKRKLDKKNSYLSSEEES</sequence>
<keyword evidence="7 14" id="KW-1133">Transmembrane helix</keyword>
<keyword evidence="5" id="KW-0808">Transferase</keyword>
<dbReference type="InterPro" id="IPR045252">
    <property type="entry name" value="LPCAT1-like"/>
</dbReference>
<keyword evidence="17" id="KW-1185">Reference proteome</keyword>
<evidence type="ECO:0000256" key="12">
    <source>
        <dbReference type="ARBA" id="ARBA00023315"/>
    </source>
</evidence>
<proteinExistence type="inferred from homology"/>
<dbReference type="GO" id="GO:0008654">
    <property type="term" value="P:phospholipid biosynthetic process"/>
    <property type="evidence" value="ECO:0007669"/>
    <property type="project" value="UniProtKB-KW"/>
</dbReference>
<keyword evidence="12" id="KW-0012">Acyltransferase</keyword>
<feature type="transmembrane region" description="Helical" evidence="14">
    <location>
        <begin position="194"/>
        <end position="216"/>
    </location>
</feature>
<evidence type="ECO:0000256" key="1">
    <source>
        <dbReference type="ARBA" id="ARBA00004370"/>
    </source>
</evidence>
<name>E4XFR1_OIKDI</name>
<dbReference type="GO" id="GO:0016020">
    <property type="term" value="C:membrane"/>
    <property type="evidence" value="ECO:0007669"/>
    <property type="project" value="UniProtKB-SubCell"/>
</dbReference>
<evidence type="ECO:0000256" key="5">
    <source>
        <dbReference type="ARBA" id="ARBA00022679"/>
    </source>
</evidence>
<dbReference type="GO" id="GO:0019432">
    <property type="term" value="P:triglyceride biosynthetic process"/>
    <property type="evidence" value="ECO:0007669"/>
    <property type="project" value="TreeGrafter"/>
</dbReference>
<dbReference type="Pfam" id="PF01553">
    <property type="entry name" value="Acyltransferase"/>
    <property type="match status" value="1"/>
</dbReference>
<dbReference type="GO" id="GO:0005783">
    <property type="term" value="C:endoplasmic reticulum"/>
    <property type="evidence" value="ECO:0007669"/>
    <property type="project" value="TreeGrafter"/>
</dbReference>
<reference evidence="16 17" key="1">
    <citation type="journal article" date="2010" name="Science">
        <title>Plasticity of animal genome architecture unmasked by rapid evolution of a pelagic tunicate.</title>
        <authorList>
            <person name="Denoeud F."/>
            <person name="Henriet S."/>
            <person name="Mungpakdee S."/>
            <person name="Aury J.M."/>
            <person name="Da Silva C."/>
            <person name="Brinkmann H."/>
            <person name="Mikhaleva J."/>
            <person name="Olsen L.C."/>
            <person name="Jubin C."/>
            <person name="Canestro C."/>
            <person name="Bouquet J.M."/>
            <person name="Danks G."/>
            <person name="Poulain J."/>
            <person name="Campsteijn C."/>
            <person name="Adamski M."/>
            <person name="Cross I."/>
            <person name="Yadetie F."/>
            <person name="Muffato M."/>
            <person name="Louis A."/>
            <person name="Butcher S."/>
            <person name="Tsagkogeorga G."/>
            <person name="Konrad A."/>
            <person name="Singh S."/>
            <person name="Jensen M.F."/>
            <person name="Cong E.H."/>
            <person name="Eikeseth-Otteraa H."/>
            <person name="Noel B."/>
            <person name="Anthouard V."/>
            <person name="Porcel B.M."/>
            <person name="Kachouri-Lafond R."/>
            <person name="Nishino A."/>
            <person name="Ugolini M."/>
            <person name="Chourrout P."/>
            <person name="Nishida H."/>
            <person name="Aasland R."/>
            <person name="Huzurbazar S."/>
            <person name="Westhof E."/>
            <person name="Delsuc F."/>
            <person name="Lehrach H."/>
            <person name="Reinhardt R."/>
            <person name="Weissenbach J."/>
            <person name="Roy S.W."/>
            <person name="Artiguenave F."/>
            <person name="Postlethwait J.H."/>
            <person name="Manak J.R."/>
            <person name="Thompson E.M."/>
            <person name="Jaillon O."/>
            <person name="Du Pasquier L."/>
            <person name="Boudinot P."/>
            <person name="Liberles D.A."/>
            <person name="Volff J.N."/>
            <person name="Philippe H."/>
            <person name="Lenhard B."/>
            <person name="Roest Crollius H."/>
            <person name="Wincker P."/>
            <person name="Chourrout D."/>
        </authorList>
    </citation>
    <scope>NUCLEOTIDE SEQUENCE [LARGE SCALE GENOMIC DNA]</scope>
</reference>
<evidence type="ECO:0000313" key="16">
    <source>
        <dbReference type="EMBL" id="CBY24450.1"/>
    </source>
</evidence>
<keyword evidence="9 14" id="KW-0472">Membrane</keyword>
<evidence type="ECO:0000256" key="10">
    <source>
        <dbReference type="ARBA" id="ARBA00023209"/>
    </source>
</evidence>
<evidence type="ECO:0000256" key="8">
    <source>
        <dbReference type="ARBA" id="ARBA00023098"/>
    </source>
</evidence>
<feature type="domain" description="Phospholipid/glycerol acyltransferase" evidence="15">
    <location>
        <begin position="258"/>
        <end position="369"/>
    </location>
</feature>
<accession>E4XFR1</accession>
<comment type="similarity">
    <text evidence="3">Belongs to the 1-acyl-sn-glycerol-3-phosphate acyltransferase family.</text>
</comment>
<dbReference type="OrthoDB" id="10051137at2759"/>
<feature type="transmembrane region" description="Helical" evidence="14">
    <location>
        <begin position="20"/>
        <end position="37"/>
    </location>
</feature>
<keyword evidence="10" id="KW-0594">Phospholipid biosynthesis</keyword>
<dbReference type="InterPro" id="IPR002123">
    <property type="entry name" value="Plipid/glycerol_acylTrfase"/>
</dbReference>
<evidence type="ECO:0000259" key="15">
    <source>
        <dbReference type="SMART" id="SM00563"/>
    </source>
</evidence>
<dbReference type="Proteomes" id="UP000001307">
    <property type="component" value="Unassembled WGS sequence"/>
</dbReference>
<keyword evidence="11" id="KW-1208">Phospholipid metabolism</keyword>
<keyword evidence="4" id="KW-0444">Lipid biosynthesis</keyword>
<evidence type="ECO:0000256" key="2">
    <source>
        <dbReference type="ARBA" id="ARBA00005189"/>
    </source>
</evidence>
<dbReference type="FunCoup" id="E4XFR1">
    <property type="interactions" value="104"/>
</dbReference>
<evidence type="ECO:0000256" key="11">
    <source>
        <dbReference type="ARBA" id="ARBA00023264"/>
    </source>
</evidence>
<protein>
    <recommendedName>
        <fullName evidence="15">Phospholipid/glycerol acyltransferase domain-containing protein</fullName>
    </recommendedName>
</protein>
<dbReference type="SMART" id="SM00563">
    <property type="entry name" value="PlsC"/>
    <property type="match status" value="1"/>
</dbReference>
<comment type="pathway">
    <text evidence="13">Phospholipid metabolism.</text>
</comment>
<organism evidence="16 17">
    <name type="scientific">Oikopleura dioica</name>
    <name type="common">Tunicate</name>
    <dbReference type="NCBI Taxonomy" id="34765"/>
    <lineage>
        <taxon>Eukaryota</taxon>
        <taxon>Metazoa</taxon>
        <taxon>Chordata</taxon>
        <taxon>Tunicata</taxon>
        <taxon>Appendicularia</taxon>
        <taxon>Copelata</taxon>
        <taxon>Oikopleuridae</taxon>
        <taxon>Oikopleura</taxon>
    </lineage>
</organism>
<comment type="pathway">
    <text evidence="2">Lipid metabolism.</text>
</comment>
<gene>
    <name evidence="16" type="ORF">GSOID_T00010313001</name>
</gene>
<evidence type="ECO:0000256" key="3">
    <source>
        <dbReference type="ARBA" id="ARBA00008655"/>
    </source>
</evidence>
<keyword evidence="6 14" id="KW-0812">Transmembrane</keyword>
<keyword evidence="8" id="KW-0443">Lipid metabolism</keyword>
<evidence type="ECO:0000313" key="17">
    <source>
        <dbReference type="Proteomes" id="UP000001307"/>
    </source>
</evidence>
<dbReference type="SUPFAM" id="SSF69593">
    <property type="entry name" value="Glycerol-3-phosphate (1)-acyltransferase"/>
    <property type="match status" value="1"/>
</dbReference>
<evidence type="ECO:0000256" key="4">
    <source>
        <dbReference type="ARBA" id="ARBA00022516"/>
    </source>
</evidence>